<name>A0AAW2TDD7_9LAMI</name>
<dbReference type="PANTHER" id="PTHR36766:SF44">
    <property type="entry name" value="NBS-CODING RESISTANCE GENE ANALOG"/>
    <property type="match status" value="1"/>
</dbReference>
<gene>
    <name evidence="3" type="ORF">Slati_4293100</name>
</gene>
<dbReference type="InterPro" id="IPR027417">
    <property type="entry name" value="P-loop_NTPase"/>
</dbReference>
<dbReference type="GO" id="GO:0006952">
    <property type="term" value="P:defense response"/>
    <property type="evidence" value="ECO:0007669"/>
    <property type="project" value="UniProtKB-KW"/>
</dbReference>
<keyword evidence="1" id="KW-0611">Plant defense</keyword>
<comment type="caution">
    <text evidence="3">The sequence shown here is derived from an EMBL/GenBank/DDBJ whole genome shotgun (WGS) entry which is preliminary data.</text>
</comment>
<accession>A0AAW2TDD7</accession>
<dbReference type="GO" id="GO:0043531">
    <property type="term" value="F:ADP binding"/>
    <property type="evidence" value="ECO:0007669"/>
    <property type="project" value="InterPro"/>
</dbReference>
<evidence type="ECO:0000256" key="1">
    <source>
        <dbReference type="ARBA" id="ARBA00022821"/>
    </source>
</evidence>
<dbReference type="AlphaFoldDB" id="A0AAW2TDD7"/>
<dbReference type="PANTHER" id="PTHR36766">
    <property type="entry name" value="PLANT BROAD-SPECTRUM MILDEW RESISTANCE PROTEIN RPW8"/>
    <property type="match status" value="1"/>
</dbReference>
<feature type="domain" description="NB-ARC" evidence="2">
    <location>
        <begin position="1"/>
        <end position="71"/>
    </location>
</feature>
<reference evidence="3" key="1">
    <citation type="submission" date="2020-06" db="EMBL/GenBank/DDBJ databases">
        <authorList>
            <person name="Li T."/>
            <person name="Hu X."/>
            <person name="Zhang T."/>
            <person name="Song X."/>
            <person name="Zhang H."/>
            <person name="Dai N."/>
            <person name="Sheng W."/>
            <person name="Hou X."/>
            <person name="Wei L."/>
        </authorList>
    </citation>
    <scope>NUCLEOTIDE SEQUENCE</scope>
    <source>
        <strain evidence="3">KEN1</strain>
        <tissue evidence="3">Leaf</tissue>
    </source>
</reference>
<protein>
    <recommendedName>
        <fullName evidence="2">NB-ARC domain-containing protein</fullName>
    </recommendedName>
</protein>
<dbReference type="InterPro" id="IPR002182">
    <property type="entry name" value="NB-ARC"/>
</dbReference>
<sequence>MDDVWSTNTWEAVKRIFPDDYNGRRIILTTRLLDVATYACSSSYGPPHEMHFLDEAQSWNLLKTKVFKQEDCHTEFERIGQIIARSCRGLPLEGLLSMDLCVRKAEEEKFLVHAMNRVIFQKQKV</sequence>
<evidence type="ECO:0000259" key="2">
    <source>
        <dbReference type="Pfam" id="PF00931"/>
    </source>
</evidence>
<dbReference type="EMBL" id="JACGWN010000015">
    <property type="protein sequence ID" value="KAL0402632.1"/>
    <property type="molecule type" value="Genomic_DNA"/>
</dbReference>
<evidence type="ECO:0000313" key="3">
    <source>
        <dbReference type="EMBL" id="KAL0402632.1"/>
    </source>
</evidence>
<dbReference type="Pfam" id="PF00931">
    <property type="entry name" value="NB-ARC"/>
    <property type="match status" value="1"/>
</dbReference>
<organism evidence="3">
    <name type="scientific">Sesamum latifolium</name>
    <dbReference type="NCBI Taxonomy" id="2727402"/>
    <lineage>
        <taxon>Eukaryota</taxon>
        <taxon>Viridiplantae</taxon>
        <taxon>Streptophyta</taxon>
        <taxon>Embryophyta</taxon>
        <taxon>Tracheophyta</taxon>
        <taxon>Spermatophyta</taxon>
        <taxon>Magnoliopsida</taxon>
        <taxon>eudicotyledons</taxon>
        <taxon>Gunneridae</taxon>
        <taxon>Pentapetalae</taxon>
        <taxon>asterids</taxon>
        <taxon>lamiids</taxon>
        <taxon>Lamiales</taxon>
        <taxon>Pedaliaceae</taxon>
        <taxon>Sesamum</taxon>
    </lineage>
</organism>
<reference evidence="3" key="2">
    <citation type="journal article" date="2024" name="Plant">
        <title>Genomic evolution and insights into agronomic trait innovations of Sesamum species.</title>
        <authorList>
            <person name="Miao H."/>
            <person name="Wang L."/>
            <person name="Qu L."/>
            <person name="Liu H."/>
            <person name="Sun Y."/>
            <person name="Le M."/>
            <person name="Wang Q."/>
            <person name="Wei S."/>
            <person name="Zheng Y."/>
            <person name="Lin W."/>
            <person name="Duan Y."/>
            <person name="Cao H."/>
            <person name="Xiong S."/>
            <person name="Wang X."/>
            <person name="Wei L."/>
            <person name="Li C."/>
            <person name="Ma Q."/>
            <person name="Ju M."/>
            <person name="Zhao R."/>
            <person name="Li G."/>
            <person name="Mu C."/>
            <person name="Tian Q."/>
            <person name="Mei H."/>
            <person name="Zhang T."/>
            <person name="Gao T."/>
            <person name="Zhang H."/>
        </authorList>
    </citation>
    <scope>NUCLEOTIDE SEQUENCE</scope>
    <source>
        <strain evidence="3">KEN1</strain>
    </source>
</reference>
<dbReference type="SUPFAM" id="SSF52540">
    <property type="entry name" value="P-loop containing nucleoside triphosphate hydrolases"/>
    <property type="match status" value="1"/>
</dbReference>
<proteinExistence type="predicted"/>